<organism evidence="5 6">
    <name type="scientific">Sphaeroforma arctica JP610</name>
    <dbReference type="NCBI Taxonomy" id="667725"/>
    <lineage>
        <taxon>Eukaryota</taxon>
        <taxon>Ichthyosporea</taxon>
        <taxon>Ichthyophonida</taxon>
        <taxon>Sphaeroforma</taxon>
    </lineage>
</organism>
<dbReference type="SUPFAM" id="SSF48403">
    <property type="entry name" value="Ankyrin repeat"/>
    <property type="match status" value="1"/>
</dbReference>
<dbReference type="AlphaFoldDB" id="A0A0L0FR38"/>
<dbReference type="Pfam" id="PF12796">
    <property type="entry name" value="Ank_2"/>
    <property type="match status" value="1"/>
</dbReference>
<dbReference type="GO" id="GO:0085020">
    <property type="term" value="P:protein K6-linked ubiquitination"/>
    <property type="evidence" value="ECO:0007669"/>
    <property type="project" value="TreeGrafter"/>
</dbReference>
<gene>
    <name evidence="5" type="ORF">SARC_08448</name>
</gene>
<evidence type="ECO:0000256" key="1">
    <source>
        <dbReference type="ARBA" id="ARBA00022737"/>
    </source>
</evidence>
<evidence type="ECO:0000256" key="3">
    <source>
        <dbReference type="PROSITE-ProRule" id="PRU00023"/>
    </source>
</evidence>
<feature type="coiled-coil region" evidence="4">
    <location>
        <begin position="211"/>
        <end position="238"/>
    </location>
</feature>
<dbReference type="RefSeq" id="XP_014153051.1">
    <property type="nucleotide sequence ID" value="XM_014297576.1"/>
</dbReference>
<dbReference type="PROSITE" id="PS50088">
    <property type="entry name" value="ANK_REPEAT"/>
    <property type="match status" value="1"/>
</dbReference>
<evidence type="ECO:0000256" key="2">
    <source>
        <dbReference type="ARBA" id="ARBA00023043"/>
    </source>
</evidence>
<dbReference type="PROSITE" id="PS50297">
    <property type="entry name" value="ANK_REP_REGION"/>
    <property type="match status" value="1"/>
</dbReference>
<keyword evidence="1" id="KW-0677">Repeat</keyword>
<dbReference type="Gene3D" id="1.25.40.20">
    <property type="entry name" value="Ankyrin repeat-containing domain"/>
    <property type="match status" value="2"/>
</dbReference>
<dbReference type="eggNOG" id="KOG4177">
    <property type="taxonomic scope" value="Eukaryota"/>
</dbReference>
<evidence type="ECO:0000313" key="6">
    <source>
        <dbReference type="Proteomes" id="UP000054560"/>
    </source>
</evidence>
<dbReference type="STRING" id="667725.A0A0L0FR38"/>
<dbReference type="InterPro" id="IPR002110">
    <property type="entry name" value="Ankyrin_rpt"/>
</dbReference>
<dbReference type="PANTHER" id="PTHR24171:SF8">
    <property type="entry name" value="BRCA1-ASSOCIATED RING DOMAIN PROTEIN 1"/>
    <property type="match status" value="1"/>
</dbReference>
<dbReference type="SMART" id="SM00248">
    <property type="entry name" value="ANK"/>
    <property type="match status" value="2"/>
</dbReference>
<dbReference type="GO" id="GO:0004842">
    <property type="term" value="F:ubiquitin-protein transferase activity"/>
    <property type="evidence" value="ECO:0007669"/>
    <property type="project" value="TreeGrafter"/>
</dbReference>
<dbReference type="OrthoDB" id="5806726at2759"/>
<dbReference type="InterPro" id="IPR036770">
    <property type="entry name" value="Ankyrin_rpt-contain_sf"/>
</dbReference>
<reference evidence="5 6" key="1">
    <citation type="submission" date="2011-02" db="EMBL/GenBank/DDBJ databases">
        <title>The Genome Sequence of Sphaeroforma arctica JP610.</title>
        <authorList>
            <consortium name="The Broad Institute Genome Sequencing Platform"/>
            <person name="Russ C."/>
            <person name="Cuomo C."/>
            <person name="Young S.K."/>
            <person name="Zeng Q."/>
            <person name="Gargeya S."/>
            <person name="Alvarado L."/>
            <person name="Berlin A."/>
            <person name="Chapman S.B."/>
            <person name="Chen Z."/>
            <person name="Freedman E."/>
            <person name="Gellesch M."/>
            <person name="Goldberg J."/>
            <person name="Griggs A."/>
            <person name="Gujja S."/>
            <person name="Heilman E."/>
            <person name="Heiman D."/>
            <person name="Howarth C."/>
            <person name="Mehta T."/>
            <person name="Neiman D."/>
            <person name="Pearson M."/>
            <person name="Roberts A."/>
            <person name="Saif S."/>
            <person name="Shea T."/>
            <person name="Shenoy N."/>
            <person name="Sisk P."/>
            <person name="Stolte C."/>
            <person name="Sykes S."/>
            <person name="White J."/>
            <person name="Yandava C."/>
            <person name="Burger G."/>
            <person name="Gray M.W."/>
            <person name="Holland P.W.H."/>
            <person name="King N."/>
            <person name="Lang F.B.F."/>
            <person name="Roger A.J."/>
            <person name="Ruiz-Trillo I."/>
            <person name="Haas B."/>
            <person name="Nusbaum C."/>
            <person name="Birren B."/>
        </authorList>
    </citation>
    <scope>NUCLEOTIDE SEQUENCE [LARGE SCALE GENOMIC DNA]</scope>
    <source>
        <strain evidence="5 6">JP610</strain>
    </source>
</reference>
<proteinExistence type="predicted"/>
<keyword evidence="2 3" id="KW-0040">ANK repeat</keyword>
<keyword evidence="6" id="KW-1185">Reference proteome</keyword>
<feature type="repeat" description="ANK" evidence="3">
    <location>
        <begin position="66"/>
        <end position="98"/>
    </location>
</feature>
<dbReference type="EMBL" id="KQ242356">
    <property type="protein sequence ID" value="KNC79149.1"/>
    <property type="molecule type" value="Genomic_DNA"/>
</dbReference>
<evidence type="ECO:0000256" key="4">
    <source>
        <dbReference type="SAM" id="Coils"/>
    </source>
</evidence>
<feature type="coiled-coil region" evidence="4">
    <location>
        <begin position="150"/>
        <end position="184"/>
    </location>
</feature>
<keyword evidence="4" id="KW-0175">Coiled coil</keyword>
<sequence>MPSIHDAAKSGDIQTITTYVANHGDVNSKDWNGWGPAHHAASAGQHEALQLLMDAEGAVVDLADNYGDTALHHASEWGKVECIKVLLEHNAGFGVKNQKGKTPVDVAGTGSFGLGFYRVDSDVKTTLLELFEAEPEKRRLSAITRLSAENFLALSEIKQLEHEVEALKLEIDTHNATVAQAKQQQDVLRRSDDQLMETMANDYTSYIDSQMAEVRADFEREKKEFEELERQHQQDMEQTRLTIIKEKKLIDNNLTTIRDESDTLEKKLREETKVIKARAREQRRDMERSQMIWNLNQSLSKSDFGSAKRILRDLHDANAPKETIRLAQEQLFEALEESAQKVGTGKVA</sequence>
<evidence type="ECO:0000313" key="5">
    <source>
        <dbReference type="EMBL" id="KNC79149.1"/>
    </source>
</evidence>
<protein>
    <submittedName>
        <fullName evidence="5">Uncharacterized protein</fullName>
    </submittedName>
</protein>
<name>A0A0L0FR38_9EUKA</name>
<dbReference type="PANTHER" id="PTHR24171">
    <property type="entry name" value="ANKYRIN REPEAT DOMAIN-CONTAINING PROTEIN 39-RELATED"/>
    <property type="match status" value="1"/>
</dbReference>
<accession>A0A0L0FR38</accession>
<dbReference type="GeneID" id="25908952"/>
<dbReference type="Proteomes" id="UP000054560">
    <property type="component" value="Unassembled WGS sequence"/>
</dbReference>